<dbReference type="Proteomes" id="UP001362999">
    <property type="component" value="Unassembled WGS sequence"/>
</dbReference>
<proteinExistence type="predicted"/>
<dbReference type="AlphaFoldDB" id="A0AAV9ZX19"/>
<evidence type="ECO:0000313" key="1">
    <source>
        <dbReference type="EMBL" id="KAK6993080.1"/>
    </source>
</evidence>
<name>A0AAV9ZX19_9AGAR</name>
<reference evidence="1 2" key="1">
    <citation type="journal article" date="2024" name="J Genomics">
        <title>Draft genome sequencing and assembly of Favolaschia claudopus CIRM-BRFM 2984 isolated from oak limbs.</title>
        <authorList>
            <person name="Navarro D."/>
            <person name="Drula E."/>
            <person name="Chaduli D."/>
            <person name="Cazenave R."/>
            <person name="Ahrendt S."/>
            <person name="Wang J."/>
            <person name="Lipzen A."/>
            <person name="Daum C."/>
            <person name="Barry K."/>
            <person name="Grigoriev I.V."/>
            <person name="Favel A."/>
            <person name="Rosso M.N."/>
            <person name="Martin F."/>
        </authorList>
    </citation>
    <scope>NUCLEOTIDE SEQUENCE [LARGE SCALE GENOMIC DNA]</scope>
    <source>
        <strain evidence="1 2">CIRM-BRFM 2984</strain>
    </source>
</reference>
<evidence type="ECO:0000313" key="2">
    <source>
        <dbReference type="Proteomes" id="UP001362999"/>
    </source>
</evidence>
<sequence length="211" mass="22699">MAPHSSSPPPQCLSPLLSQRFKGAKIKKSENYVNGRGTSSCGAALASALLKSSSSAAYSIGRVQLTTLVVAVPPALKQRPSSPLPNQYVHHSHCGWCDLWRSLQAVSRVFGGVFKLKVGSGGARHVDKCFAGTAVSGSLPDSTRTPFGTVPPYYAVWICRAAVSLSRLASVSVSALKFKSSKLKSARRYTSSFSFITNLQRRPRSPWARFL</sequence>
<accession>A0AAV9ZX19</accession>
<protein>
    <submittedName>
        <fullName evidence="1">Uncharacterized protein</fullName>
    </submittedName>
</protein>
<keyword evidence="2" id="KW-1185">Reference proteome</keyword>
<gene>
    <name evidence="1" type="ORF">R3P38DRAFT_3288490</name>
</gene>
<organism evidence="1 2">
    <name type="scientific">Favolaschia claudopus</name>
    <dbReference type="NCBI Taxonomy" id="2862362"/>
    <lineage>
        <taxon>Eukaryota</taxon>
        <taxon>Fungi</taxon>
        <taxon>Dikarya</taxon>
        <taxon>Basidiomycota</taxon>
        <taxon>Agaricomycotina</taxon>
        <taxon>Agaricomycetes</taxon>
        <taxon>Agaricomycetidae</taxon>
        <taxon>Agaricales</taxon>
        <taxon>Marasmiineae</taxon>
        <taxon>Mycenaceae</taxon>
        <taxon>Favolaschia</taxon>
    </lineage>
</organism>
<comment type="caution">
    <text evidence="1">The sequence shown here is derived from an EMBL/GenBank/DDBJ whole genome shotgun (WGS) entry which is preliminary data.</text>
</comment>
<dbReference type="EMBL" id="JAWWNJ010000104">
    <property type="protein sequence ID" value="KAK6993080.1"/>
    <property type="molecule type" value="Genomic_DNA"/>
</dbReference>